<sequence length="414" mass="45515">MGGAFALMTAASGDFQAASVNYGILPKQMDEVLKNACPVVASYGGRDRMLKGSAARLDAALDRPETAAEPRMTGGAHPARPGFRDHRARIARASPHRRTDHVSTEPAEQETRPKEEAEQGWHVDDRCLNCNIARAYAPGMISYTEGGQYGGLSKVTRQPETEADVEKMYLAAHACPTRSVHPPNGPLGPDSDPYPTPLDEEGIVHLCGHASPQTYGATSYLLKRPDGTAMMIDTPRWRPALARRYEQKVGKVTDVLITHLDHVAHARKYADAFQARLWIHEGDLHSLPDADHIIRGREPVEIGPGVIAHPFPGHTEGSTLFIADEKFCFTGDAFFWSNSQQTLEVAHSVVYDSIKTLADSVARGAEELTFEWVLPGHGDLHRLPADEMRERMRGLGRRAATYPAEPIDYGAVRY</sequence>
<dbReference type="EMBL" id="PENI01000002">
    <property type="protein sequence ID" value="RMB86986.1"/>
    <property type="molecule type" value="Genomic_DNA"/>
</dbReference>
<dbReference type="Proteomes" id="UP000270471">
    <property type="component" value="Unassembled WGS sequence"/>
</dbReference>
<dbReference type="OrthoDB" id="9802991at2"/>
<evidence type="ECO:0000256" key="1">
    <source>
        <dbReference type="SAM" id="MobiDB-lite"/>
    </source>
</evidence>
<dbReference type="SMART" id="SM00849">
    <property type="entry name" value="Lactamase_B"/>
    <property type="match status" value="1"/>
</dbReference>
<name>A0A3M0IXH4_9ACTN</name>
<dbReference type="PANTHER" id="PTHR42773">
    <property type="entry name" value="METALLO-BETA-LACTAMASE-RELATED"/>
    <property type="match status" value="1"/>
</dbReference>
<feature type="region of interest" description="Disordered" evidence="1">
    <location>
        <begin position="93"/>
        <end position="120"/>
    </location>
</feature>
<dbReference type="SUPFAM" id="SSF56281">
    <property type="entry name" value="Metallo-hydrolase/oxidoreductase"/>
    <property type="match status" value="1"/>
</dbReference>
<dbReference type="InterPro" id="IPR001279">
    <property type="entry name" value="Metallo-B-lactamas"/>
</dbReference>
<dbReference type="Gene3D" id="3.60.15.10">
    <property type="entry name" value="Ribonuclease Z/Hydroxyacylglutathione hydrolase-like"/>
    <property type="match status" value="1"/>
</dbReference>
<dbReference type="Pfam" id="PF13370">
    <property type="entry name" value="Fer4_13"/>
    <property type="match status" value="1"/>
</dbReference>
<proteinExistence type="predicted"/>
<dbReference type="InterPro" id="IPR036866">
    <property type="entry name" value="RibonucZ/Hydroxyglut_hydro"/>
</dbReference>
<evidence type="ECO:0000313" key="4">
    <source>
        <dbReference type="Proteomes" id="UP000270471"/>
    </source>
</evidence>
<dbReference type="GO" id="GO:0016787">
    <property type="term" value="F:hydrolase activity"/>
    <property type="evidence" value="ECO:0007669"/>
    <property type="project" value="UniProtKB-KW"/>
</dbReference>
<reference evidence="3 4" key="1">
    <citation type="submission" date="2017-11" db="EMBL/GenBank/DDBJ databases">
        <title>Draft genome of actinobacteria isolated from guarana (Paullinia cupana (Mart.) Ducke.</title>
        <authorList>
            <person name="Siqueira K.A."/>
            <person name="Liotti R.G."/>
            <person name="Mendes T.A.O."/>
            <person name="Soares M.A."/>
        </authorList>
    </citation>
    <scope>NUCLEOTIDE SEQUENCE [LARGE SCALE GENOMIC DNA]</scope>
    <source>
        <strain evidence="3 4">193</strain>
    </source>
</reference>
<dbReference type="Gene3D" id="3.40.50.1820">
    <property type="entry name" value="alpha/beta hydrolase"/>
    <property type="match status" value="1"/>
</dbReference>
<dbReference type="Pfam" id="PF01738">
    <property type="entry name" value="DLH"/>
    <property type="match status" value="1"/>
</dbReference>
<feature type="domain" description="Metallo-beta-lactamase" evidence="2">
    <location>
        <begin position="216"/>
        <end position="377"/>
    </location>
</feature>
<gene>
    <name evidence="3" type="ORF">CTZ28_03325</name>
</gene>
<keyword evidence="4" id="KW-1185">Reference proteome</keyword>
<feature type="region of interest" description="Disordered" evidence="1">
    <location>
        <begin position="63"/>
        <end position="82"/>
    </location>
</feature>
<dbReference type="AlphaFoldDB" id="A0A3M0IXH4"/>
<evidence type="ECO:0000259" key="2">
    <source>
        <dbReference type="SMART" id="SM00849"/>
    </source>
</evidence>
<organism evidence="3 4">
    <name type="scientific">Streptomyces shenzhenensis</name>
    <dbReference type="NCBI Taxonomy" id="943815"/>
    <lineage>
        <taxon>Bacteria</taxon>
        <taxon>Bacillati</taxon>
        <taxon>Actinomycetota</taxon>
        <taxon>Actinomycetes</taxon>
        <taxon>Kitasatosporales</taxon>
        <taxon>Streptomycetaceae</taxon>
        <taxon>Streptomyces</taxon>
    </lineage>
</organism>
<dbReference type="InterPro" id="IPR029058">
    <property type="entry name" value="AB_hydrolase_fold"/>
</dbReference>
<evidence type="ECO:0000313" key="3">
    <source>
        <dbReference type="EMBL" id="RMB86986.1"/>
    </source>
</evidence>
<keyword evidence="3" id="KW-0378">Hydrolase</keyword>
<feature type="compositionally biased region" description="Basic and acidic residues" evidence="1">
    <location>
        <begin position="109"/>
        <end position="120"/>
    </location>
</feature>
<dbReference type="Pfam" id="PF00753">
    <property type="entry name" value="Lactamase_B"/>
    <property type="match status" value="1"/>
</dbReference>
<comment type="caution">
    <text evidence="3">The sequence shown here is derived from an EMBL/GenBank/DDBJ whole genome shotgun (WGS) entry which is preliminary data.</text>
</comment>
<dbReference type="PANTHER" id="PTHR42773:SF1">
    <property type="entry name" value="METALLO-BETA-LACTAMASE FAMILY PROTEIN"/>
    <property type="match status" value="1"/>
</dbReference>
<accession>A0A3M0IXH4</accession>
<protein>
    <submittedName>
        <fullName evidence="3">MBL fold metallo-hydrolase</fullName>
    </submittedName>
</protein>
<dbReference type="InterPro" id="IPR002925">
    <property type="entry name" value="Dienelactn_hydro"/>
</dbReference>